<feature type="compositionally biased region" description="Low complexity" evidence="1">
    <location>
        <begin position="218"/>
        <end position="229"/>
    </location>
</feature>
<organism evidence="3 4">
    <name type="scientific">Plasmodium falciparum Tanzania</name>
    <name type="common">2000708</name>
    <dbReference type="NCBI Taxonomy" id="1036725"/>
    <lineage>
        <taxon>Eukaryota</taxon>
        <taxon>Sar</taxon>
        <taxon>Alveolata</taxon>
        <taxon>Apicomplexa</taxon>
        <taxon>Aconoidasida</taxon>
        <taxon>Haemosporida</taxon>
        <taxon>Plasmodiidae</taxon>
        <taxon>Plasmodium</taxon>
        <taxon>Plasmodium (Laverania)</taxon>
    </lineage>
</organism>
<feature type="compositionally biased region" description="Acidic residues" evidence="1">
    <location>
        <begin position="140"/>
        <end position="152"/>
    </location>
</feature>
<feature type="compositionally biased region" description="Pro residues" evidence="1">
    <location>
        <begin position="201"/>
        <end position="217"/>
    </location>
</feature>
<name>A0A024VYF4_PLAFA</name>
<proteinExistence type="predicted"/>
<reference evidence="3 4" key="2">
    <citation type="submission" date="2013-02" db="EMBL/GenBank/DDBJ databases">
        <title>The Genome Sequence of Plasmodium falciparum Tanzania (2000708).</title>
        <authorList>
            <consortium name="The Broad Institute Genome Sequencing Platform"/>
            <consortium name="The Broad Institute Genome Sequencing Center for Infectious Disease"/>
            <person name="Neafsey D."/>
            <person name="Cheeseman I."/>
            <person name="Volkman S."/>
            <person name="Adams J."/>
            <person name="Walker B."/>
            <person name="Young S.K."/>
            <person name="Zeng Q."/>
            <person name="Gargeya S."/>
            <person name="Fitzgerald M."/>
            <person name="Haas B."/>
            <person name="Abouelleil A."/>
            <person name="Alvarado L."/>
            <person name="Arachchi H.M."/>
            <person name="Berlin A.M."/>
            <person name="Chapman S.B."/>
            <person name="Dewar J."/>
            <person name="Goldberg J."/>
            <person name="Griggs A."/>
            <person name="Gujja S."/>
            <person name="Hansen M."/>
            <person name="Howarth C."/>
            <person name="Imamovic A."/>
            <person name="Larimer J."/>
            <person name="McCowan C."/>
            <person name="Murphy C."/>
            <person name="Neiman D."/>
            <person name="Pearson M."/>
            <person name="Priest M."/>
            <person name="Roberts A."/>
            <person name="Saif S."/>
            <person name="Shea T."/>
            <person name="Sisk P."/>
            <person name="Sykes S."/>
            <person name="Wortman J."/>
            <person name="Nusbaum C."/>
            <person name="Birren B."/>
        </authorList>
    </citation>
    <scope>NUCLEOTIDE SEQUENCE [LARGE SCALE GENOMIC DNA]</scope>
    <source>
        <strain evidence="4">Tanzania (2000708)</strain>
    </source>
</reference>
<dbReference type="InterPro" id="IPR004258">
    <property type="entry name" value="DBL"/>
</dbReference>
<sequence>MNSSDGSKCIKDCPNKCNCATEWIKLKTKEWKKIKGRYLEQYKNDYGDYYNVKTILEKFEHRPEFKNAIKPCKVLTAFKKSCGLNDAEISQKEGEERDLVVCLLENLRERATSCQSQHQNSEETQPSGVNSAQCEKSTPLEDDETFDDDIETEDVKAPNICPPQQPEEQTDDKCQAASPAQPAPDTKSEKREELPSAQKPPVKPTPAPAPAAPPAAPAQPTLPADEPFN</sequence>
<feature type="region of interest" description="Disordered" evidence="1">
    <location>
        <begin position="113"/>
        <end position="229"/>
    </location>
</feature>
<evidence type="ECO:0000313" key="4">
    <source>
        <dbReference type="Proteomes" id="UP000030708"/>
    </source>
</evidence>
<accession>A0A024VYF4</accession>
<gene>
    <name evidence="3" type="ORF">PFTANZ_06367</name>
</gene>
<feature type="non-terminal residue" evidence="3">
    <location>
        <position position="229"/>
    </location>
</feature>
<dbReference type="AlphaFoldDB" id="A0A024VYF4"/>
<reference evidence="3 4" key="1">
    <citation type="submission" date="2013-02" db="EMBL/GenBank/DDBJ databases">
        <title>The Genome Annotation of Plasmodium falciparum Tanzania (2000708).</title>
        <authorList>
            <consortium name="The Broad Institute Genome Sequencing Platform"/>
            <consortium name="The Broad Institute Genome Sequencing Center for Infectious Disease"/>
            <person name="Neafsey D."/>
            <person name="Hoffman S."/>
            <person name="Volkman S."/>
            <person name="Rosenthal P."/>
            <person name="Walker B."/>
            <person name="Young S.K."/>
            <person name="Zeng Q."/>
            <person name="Gargeya S."/>
            <person name="Fitzgerald M."/>
            <person name="Haas B."/>
            <person name="Abouelleil A."/>
            <person name="Allen A.W."/>
            <person name="Alvarado L."/>
            <person name="Arachchi H.M."/>
            <person name="Berlin A.M."/>
            <person name="Chapman S.B."/>
            <person name="Gainer-Dewar J."/>
            <person name="Goldberg J."/>
            <person name="Griggs A."/>
            <person name="Gujja S."/>
            <person name="Hansen M."/>
            <person name="Howarth C."/>
            <person name="Imamovic A."/>
            <person name="Ireland A."/>
            <person name="Larimer J."/>
            <person name="McCowan C."/>
            <person name="Murphy C."/>
            <person name="Pearson M."/>
            <person name="Poon T.W."/>
            <person name="Priest M."/>
            <person name="Roberts A."/>
            <person name="Saif S."/>
            <person name="Shea T."/>
            <person name="Sisk P."/>
            <person name="Sykes S."/>
            <person name="Wortman J."/>
            <person name="Nusbaum C."/>
            <person name="Birren B."/>
        </authorList>
    </citation>
    <scope>NUCLEOTIDE SEQUENCE [LARGE SCALE GENOMIC DNA]</scope>
    <source>
        <strain evidence="4">Tanzania (2000708)</strain>
    </source>
</reference>
<dbReference type="SUPFAM" id="SSF140924">
    <property type="entry name" value="Duffy binding domain-like"/>
    <property type="match status" value="1"/>
</dbReference>
<evidence type="ECO:0000313" key="3">
    <source>
        <dbReference type="EMBL" id="ETW32916.1"/>
    </source>
</evidence>
<evidence type="ECO:0000259" key="2">
    <source>
        <dbReference type="Pfam" id="PF03011"/>
    </source>
</evidence>
<dbReference type="EMBL" id="KI926997">
    <property type="protein sequence ID" value="ETW32916.1"/>
    <property type="molecule type" value="Genomic_DNA"/>
</dbReference>
<feature type="domain" description="Duffy-binding-like" evidence="2">
    <location>
        <begin position="2"/>
        <end position="121"/>
    </location>
</feature>
<dbReference type="Pfam" id="PF03011">
    <property type="entry name" value="PFEMP"/>
    <property type="match status" value="1"/>
</dbReference>
<protein>
    <recommendedName>
        <fullName evidence="2">Duffy-binding-like domain-containing protein</fullName>
    </recommendedName>
</protein>
<dbReference type="Gene3D" id="1.20.58.1930">
    <property type="match status" value="1"/>
</dbReference>
<evidence type="ECO:0000256" key="1">
    <source>
        <dbReference type="SAM" id="MobiDB-lite"/>
    </source>
</evidence>
<feature type="compositionally biased region" description="Polar residues" evidence="1">
    <location>
        <begin position="113"/>
        <end position="136"/>
    </location>
</feature>
<dbReference type="Proteomes" id="UP000030708">
    <property type="component" value="Unassembled WGS sequence"/>
</dbReference>